<feature type="non-terminal residue" evidence="3">
    <location>
        <position position="368"/>
    </location>
</feature>
<evidence type="ECO:0000256" key="2">
    <source>
        <dbReference type="SAM" id="MobiDB-lite"/>
    </source>
</evidence>
<evidence type="ECO:0000313" key="4">
    <source>
        <dbReference type="Proteomes" id="UP000278673"/>
    </source>
</evidence>
<dbReference type="EMBL" id="RFFJ01000314">
    <property type="protein sequence ID" value="RMI27795.1"/>
    <property type="molecule type" value="Genomic_DNA"/>
</dbReference>
<evidence type="ECO:0000256" key="1">
    <source>
        <dbReference type="SAM" id="Coils"/>
    </source>
</evidence>
<dbReference type="Proteomes" id="UP000278673">
    <property type="component" value="Unassembled WGS sequence"/>
</dbReference>
<organism evidence="3 4">
    <name type="scientific">Streptomyces triticirhizae</name>
    <dbReference type="NCBI Taxonomy" id="2483353"/>
    <lineage>
        <taxon>Bacteria</taxon>
        <taxon>Bacillati</taxon>
        <taxon>Actinomycetota</taxon>
        <taxon>Actinomycetes</taxon>
        <taxon>Kitasatosporales</taxon>
        <taxon>Streptomycetaceae</taxon>
        <taxon>Streptomyces</taxon>
    </lineage>
</organism>
<name>A0A3M2KWC5_9ACTN</name>
<evidence type="ECO:0000313" key="3">
    <source>
        <dbReference type="EMBL" id="RMI27795.1"/>
    </source>
</evidence>
<proteinExistence type="predicted"/>
<dbReference type="AlphaFoldDB" id="A0A3M2KWC5"/>
<feature type="coiled-coil region" evidence="1">
    <location>
        <begin position="80"/>
        <end position="156"/>
    </location>
</feature>
<reference evidence="3 4" key="1">
    <citation type="submission" date="2018-10" db="EMBL/GenBank/DDBJ databases">
        <title>Isolation, diversity and antifungal activity of actinobacteria from wheat.</title>
        <authorList>
            <person name="Han C."/>
        </authorList>
    </citation>
    <scope>NUCLEOTIDE SEQUENCE [LARGE SCALE GENOMIC DNA]</scope>
    <source>
        <strain evidence="3 4">NEAU-YY642</strain>
    </source>
</reference>
<accession>A0A3M2KWC5</accession>
<gene>
    <name evidence="3" type="ORF">EBN88_28870</name>
</gene>
<keyword evidence="4" id="KW-1185">Reference proteome</keyword>
<feature type="region of interest" description="Disordered" evidence="2">
    <location>
        <begin position="349"/>
        <end position="368"/>
    </location>
</feature>
<sequence length="368" mass="37070">MSAADSAFRDAVDRIRSSDYISIFAAAGAWIALANSAGAESGALSGTARRAAGEPGVGLLRLADRLQATSSWAEGAATVAREIADQLQRAAERSARASEKAARLDVEFDEWRQWQLERNEQLPDGMGVRTANVEAEEQKERLAAEARRELEALGEEFARVIGGTAPPAPEGGAGPGATPVAAGGGGMAGVAGVAGGSFGPMTFHEAGGGVAGRAQVAPNGAVIGTEWHPSAHVLGPEGGDFAGWVRSPSTGFLVDPATGREFDPVAGRWIDPVTGEPFGEVTEYATRLSGLGAGPGAIATAGGLTGAATIAGLYGGAVPPSIGPTGPQQALRNLGLRSRAATRFALHEASLGGRPFTPPPGASAHGGA</sequence>
<keyword evidence="1" id="KW-0175">Coiled coil</keyword>
<comment type="caution">
    <text evidence="3">The sequence shown here is derived from an EMBL/GenBank/DDBJ whole genome shotgun (WGS) entry which is preliminary data.</text>
</comment>
<protein>
    <submittedName>
        <fullName evidence="3">Uncharacterized protein</fullName>
    </submittedName>
</protein>